<reference evidence="2 3" key="1">
    <citation type="journal article" date="2024" name="J Genomics">
        <title>Draft genome sequencing and assembly of Favolaschia claudopus CIRM-BRFM 2984 isolated from oak limbs.</title>
        <authorList>
            <person name="Navarro D."/>
            <person name="Drula E."/>
            <person name="Chaduli D."/>
            <person name="Cazenave R."/>
            <person name="Ahrendt S."/>
            <person name="Wang J."/>
            <person name="Lipzen A."/>
            <person name="Daum C."/>
            <person name="Barry K."/>
            <person name="Grigoriev I.V."/>
            <person name="Favel A."/>
            <person name="Rosso M.N."/>
            <person name="Martin F."/>
        </authorList>
    </citation>
    <scope>NUCLEOTIDE SEQUENCE [LARGE SCALE GENOMIC DNA]</scope>
    <source>
        <strain evidence="2 3">CIRM-BRFM 2984</strain>
    </source>
</reference>
<dbReference type="EMBL" id="JAWWNJ010000168">
    <property type="protein sequence ID" value="KAK6977458.1"/>
    <property type="molecule type" value="Genomic_DNA"/>
</dbReference>
<protein>
    <submittedName>
        <fullName evidence="2">Uncharacterized protein</fullName>
    </submittedName>
</protein>
<evidence type="ECO:0000313" key="2">
    <source>
        <dbReference type="EMBL" id="KAK6977458.1"/>
    </source>
</evidence>
<sequence length="209" mass="22898">MTFNGVHSVNGGMNDGHYAEDAWAASRDFLTGPLNEMPEGTRQESLAPNPWIPLDETLVGLRAQLQDLRTDDNPVEGMETGMRQLFAAIRAEKVGSYLHDGDDAHALNDDSSSVAVDDHASVAASDGSEDGGSGDESRRDNIDIDTSAAARERQFEEDLQEIDATERAWMRLMAALRRIDALKGQPDTRAQLKEVVKELESMRGIFPQA</sequence>
<proteinExistence type="predicted"/>
<keyword evidence="3" id="KW-1185">Reference proteome</keyword>
<name>A0AAV9ZC85_9AGAR</name>
<organism evidence="2 3">
    <name type="scientific">Favolaschia claudopus</name>
    <dbReference type="NCBI Taxonomy" id="2862362"/>
    <lineage>
        <taxon>Eukaryota</taxon>
        <taxon>Fungi</taxon>
        <taxon>Dikarya</taxon>
        <taxon>Basidiomycota</taxon>
        <taxon>Agaricomycotina</taxon>
        <taxon>Agaricomycetes</taxon>
        <taxon>Agaricomycetidae</taxon>
        <taxon>Agaricales</taxon>
        <taxon>Marasmiineae</taxon>
        <taxon>Mycenaceae</taxon>
        <taxon>Favolaschia</taxon>
    </lineage>
</organism>
<evidence type="ECO:0000256" key="1">
    <source>
        <dbReference type="SAM" id="MobiDB-lite"/>
    </source>
</evidence>
<comment type="caution">
    <text evidence="2">The sequence shown here is derived from an EMBL/GenBank/DDBJ whole genome shotgun (WGS) entry which is preliminary data.</text>
</comment>
<dbReference type="AlphaFoldDB" id="A0AAV9ZC85"/>
<feature type="region of interest" description="Disordered" evidence="1">
    <location>
        <begin position="117"/>
        <end position="141"/>
    </location>
</feature>
<accession>A0AAV9ZC85</accession>
<feature type="compositionally biased region" description="Low complexity" evidence="1">
    <location>
        <begin position="117"/>
        <end position="126"/>
    </location>
</feature>
<gene>
    <name evidence="2" type="ORF">R3P38DRAFT_2810289</name>
</gene>
<dbReference type="Proteomes" id="UP001362999">
    <property type="component" value="Unassembled WGS sequence"/>
</dbReference>
<evidence type="ECO:0000313" key="3">
    <source>
        <dbReference type="Proteomes" id="UP001362999"/>
    </source>
</evidence>